<dbReference type="Proteomes" id="UP000515121">
    <property type="component" value="Unplaced"/>
</dbReference>
<organism evidence="1 3">
    <name type="scientific">Durio zibethinus</name>
    <name type="common">Durian</name>
    <dbReference type="NCBI Taxonomy" id="66656"/>
    <lineage>
        <taxon>Eukaryota</taxon>
        <taxon>Viridiplantae</taxon>
        <taxon>Streptophyta</taxon>
        <taxon>Embryophyta</taxon>
        <taxon>Tracheophyta</taxon>
        <taxon>Spermatophyta</taxon>
        <taxon>Magnoliopsida</taxon>
        <taxon>eudicotyledons</taxon>
        <taxon>Gunneridae</taxon>
        <taxon>Pentapetalae</taxon>
        <taxon>rosids</taxon>
        <taxon>malvids</taxon>
        <taxon>Malvales</taxon>
        <taxon>Malvaceae</taxon>
        <taxon>Helicteroideae</taxon>
        <taxon>Durio</taxon>
    </lineage>
</organism>
<dbReference type="GeneID" id="111287316"/>
<protein>
    <submittedName>
        <fullName evidence="2 3">Uncharacterized protein LOC111287316</fullName>
    </submittedName>
</protein>
<proteinExistence type="predicted"/>
<evidence type="ECO:0000313" key="3">
    <source>
        <dbReference type="RefSeq" id="XP_022733530.1"/>
    </source>
</evidence>
<dbReference type="KEGG" id="dzi:111287316"/>
<reference evidence="2 3" key="1">
    <citation type="submission" date="2025-04" db="UniProtKB">
        <authorList>
            <consortium name="RefSeq"/>
        </authorList>
    </citation>
    <scope>IDENTIFICATION</scope>
    <source>
        <tissue evidence="2 3">Fruit stalk</tissue>
    </source>
</reference>
<sequence length="115" mass="12323">MLGALRRKVAGGGSSSLVLGKSLLAIRSGVSVSRVSCNAGKEILLLQPRGIAHVRNFSHLVLPGCSAGLTETRDVISSIQSEAIMQKSGRAFSFGDVSSWAAQEVLRRQYVKRRK</sequence>
<dbReference type="RefSeq" id="XP_022733530.1">
    <property type="nucleotide sequence ID" value="XM_022877795.1"/>
</dbReference>
<dbReference type="AlphaFoldDB" id="A0A6P5XZE0"/>
<name>A0A6P5XZE0_DURZI</name>
<evidence type="ECO:0000313" key="1">
    <source>
        <dbReference type="Proteomes" id="UP000515121"/>
    </source>
</evidence>
<accession>A0A6P5XZE0</accession>
<dbReference type="OrthoDB" id="1015862at2759"/>
<evidence type="ECO:0000313" key="2">
    <source>
        <dbReference type="RefSeq" id="XP_022733529.1"/>
    </source>
</evidence>
<keyword evidence="1" id="KW-1185">Reference proteome</keyword>
<gene>
    <name evidence="2 3" type="primary">LOC111287316</name>
</gene>
<dbReference type="RefSeq" id="XP_022733529.1">
    <property type="nucleotide sequence ID" value="XM_022877794.1"/>
</dbReference>